<dbReference type="OrthoDB" id="26071at10239"/>
<organism evidence="1 2">
    <name type="scientific">Staphylococcus phage CNPx</name>
    <dbReference type="NCBI Taxonomy" id="1792269"/>
    <lineage>
        <taxon>Viruses</taxon>
        <taxon>Duplodnaviria</taxon>
        <taxon>Heunggongvirae</taxon>
        <taxon>Uroviricota</taxon>
        <taxon>Caudoviricetes</taxon>
        <taxon>Rockefellervirus</taxon>
        <taxon>Rockefellervirus CNPx</taxon>
    </lineage>
</organism>
<proteinExistence type="predicted"/>
<keyword evidence="2" id="KW-1185">Reference proteome</keyword>
<dbReference type="EMBL" id="KU598975">
    <property type="protein sequence ID" value="AMM44567.1"/>
    <property type="molecule type" value="Genomic_DNA"/>
</dbReference>
<sequence>MEFNVKVNIDADEAIEKLERIKQLYEEINRLKNDRSVVKVGISNEANTEQIKNHINKSNAENANFNLF</sequence>
<evidence type="ECO:0000313" key="2">
    <source>
        <dbReference type="Proteomes" id="UP000202699"/>
    </source>
</evidence>
<dbReference type="Proteomes" id="UP000202699">
    <property type="component" value="Segment"/>
</dbReference>
<dbReference type="RefSeq" id="YP_009302023.1">
    <property type="nucleotide sequence ID" value="NC_031241.1"/>
</dbReference>
<dbReference type="KEGG" id="vg:29122870"/>
<evidence type="ECO:0000313" key="1">
    <source>
        <dbReference type="EMBL" id="AMM44567.1"/>
    </source>
</evidence>
<accession>A0A141VTM4</accession>
<protein>
    <submittedName>
        <fullName evidence="1">Tail length tape-measure protein</fullName>
    </submittedName>
</protein>
<name>A0A141VTM4_9CAUD</name>
<dbReference type="GeneID" id="29122870"/>
<reference evidence="1" key="1">
    <citation type="submission" date="2016-01" db="EMBL/GenBank/DDBJ databases">
        <title>A eukaryotic-like serine/threonine kinase protects bacteria against viruses.</title>
        <authorList>
            <person name="Depardieu F."/>
            <person name="Didier J.-P."/>
            <person name="Bernheim A."/>
            <person name="Sherlock A."/>
            <person name="Molina H."/>
            <person name="Duclos B."/>
            <person name="Bikard D."/>
        </authorList>
    </citation>
    <scope>NUCLEOTIDE SEQUENCE [LARGE SCALE GENOMIC DNA]</scope>
</reference>